<dbReference type="OrthoDB" id="165525at2759"/>
<dbReference type="AlphaFoldDB" id="A0A976NZ23"/>
<comment type="caution">
    <text evidence="2">The sequence shown here is derived from an EMBL/GenBank/DDBJ whole genome shotgun (WGS) entry which is preliminary data.</text>
</comment>
<protein>
    <recommendedName>
        <fullName evidence="4">B box-type domain-containing protein</fullName>
    </recommendedName>
</protein>
<feature type="region of interest" description="Disordered" evidence="1">
    <location>
        <begin position="282"/>
        <end position="350"/>
    </location>
</feature>
<feature type="region of interest" description="Disordered" evidence="1">
    <location>
        <begin position="214"/>
        <end position="244"/>
    </location>
</feature>
<dbReference type="CDD" id="cd19757">
    <property type="entry name" value="Bbox1"/>
    <property type="match status" value="1"/>
</dbReference>
<gene>
    <name evidence="2" type="ORF">CCR75_005467</name>
</gene>
<feature type="compositionally biased region" description="Basic and acidic residues" evidence="1">
    <location>
        <begin position="289"/>
        <end position="350"/>
    </location>
</feature>
<evidence type="ECO:0000256" key="1">
    <source>
        <dbReference type="SAM" id="MobiDB-lite"/>
    </source>
</evidence>
<keyword evidence="3" id="KW-1185">Reference proteome</keyword>
<feature type="region of interest" description="Disordered" evidence="1">
    <location>
        <begin position="396"/>
        <end position="432"/>
    </location>
</feature>
<reference evidence="2 3" key="1">
    <citation type="journal article" date="2021" name="Genome Biol.">
        <title>AFLAP: assembly-free linkage analysis pipeline using k-mers from genome sequencing data.</title>
        <authorList>
            <person name="Fletcher K."/>
            <person name="Zhang L."/>
            <person name="Gil J."/>
            <person name="Han R."/>
            <person name="Cavanaugh K."/>
            <person name="Michelmore R."/>
        </authorList>
    </citation>
    <scope>NUCLEOTIDE SEQUENCE [LARGE SCALE GENOMIC DNA]</scope>
    <source>
        <strain evidence="2 3">SF5</strain>
    </source>
</reference>
<name>A0A976NZ23_BRELC</name>
<dbReference type="RefSeq" id="XP_067822306.1">
    <property type="nucleotide sequence ID" value="XM_067963548.1"/>
</dbReference>
<dbReference type="GeneID" id="94349219"/>
<feature type="compositionally biased region" description="Basic and acidic residues" evidence="1">
    <location>
        <begin position="407"/>
        <end position="421"/>
    </location>
</feature>
<evidence type="ECO:0000313" key="2">
    <source>
        <dbReference type="EMBL" id="TDH72807.1"/>
    </source>
</evidence>
<evidence type="ECO:0008006" key="4">
    <source>
        <dbReference type="Google" id="ProtNLM"/>
    </source>
</evidence>
<dbReference type="EMBL" id="SHOA02000036">
    <property type="protein sequence ID" value="TDH72807.1"/>
    <property type="molecule type" value="Genomic_DNA"/>
</dbReference>
<feature type="compositionally biased region" description="Basic and acidic residues" evidence="1">
    <location>
        <begin position="214"/>
        <end position="232"/>
    </location>
</feature>
<evidence type="ECO:0000313" key="3">
    <source>
        <dbReference type="Proteomes" id="UP000294530"/>
    </source>
</evidence>
<dbReference type="KEGG" id="blac:94349219"/>
<feature type="region of interest" description="Disordered" evidence="1">
    <location>
        <begin position="159"/>
        <end position="181"/>
    </location>
</feature>
<accession>A0A976NZ23</accession>
<proteinExistence type="predicted"/>
<dbReference type="Proteomes" id="UP000294530">
    <property type="component" value="Unassembled WGS sequence"/>
</dbReference>
<organism evidence="2 3">
    <name type="scientific">Bremia lactucae</name>
    <name type="common">Lettuce downy mildew</name>
    <dbReference type="NCBI Taxonomy" id="4779"/>
    <lineage>
        <taxon>Eukaryota</taxon>
        <taxon>Sar</taxon>
        <taxon>Stramenopiles</taxon>
        <taxon>Oomycota</taxon>
        <taxon>Peronosporomycetes</taxon>
        <taxon>Peronosporales</taxon>
        <taxon>Peronosporaceae</taxon>
        <taxon>Bremia</taxon>
    </lineage>
</organism>
<sequence>MNLICNLSMSTVNVHASRVKSGVDHWNGILTDAIVKCGRKSDRRLYLYGISSSRCPKCQLRIVDKNVCSACHYELKTLRQCLRCSKKNEPVMWCVECDAYLCAHCHKKPHVLMLESSKPHHCFAIDSASGKYLVEAAWSDKISSIVKAEYRLRLHDKMKTDKAKSKSNAASESADVEGRNLPKDSVSASKLIAEDKALKASFSSVTAASLIERVKEQSRKRQHSRQDIEKGKKLGRASKASHSAELPADGMSLYDRVKAMHDMRAKAVQLIAFQASSLSANMNKSIPRQNDDRIEHKEDRAIKKDDHSLLLQRKQDYQLEQAQKEQSKKDQENHEQEKSEQLKNEPRVLHKKELCQTDEQRLQDSKRRQKNQLRQKELLQQQQMLRQVEQHRQKNLQEQLRRQVKRRREEKQQLEEKRLREQTLQQQSHHHVLDERVRPNLREHELLRQAQAKQSLRTQADLACASHPENPAPMLQEPNSRFSPISASKNVSACLQPSSLSDTPCFPIHSNHGPVQSTSNGNERQCQLDQGQPGVSLALVCGTSSTIRFETIQQDHGKNHNLVVRNISNNQQQQVHRPPKFSAAIVPHRMTPDMGEERFHSNKPGGDDELRAIWVNDYDNSNALVMQLDMEIAKRMEEGHEFVHKMNNLTISEQLKLLINNLHAKRDAAVKRRFESVIRVLIFSETVRLFAQQNAHAQIWSDVPAVITSSHKKCADLAAIIREYESKAQILRGEIDDAVSSGNPLRMQHVARQGAMIADLEHKACALNGERDKQFIFMFQFSEALRQIVHNEWSAPEKNH</sequence>